<evidence type="ECO:0000313" key="1">
    <source>
        <dbReference type="Ensembl" id="ENSLBEP00000033332.1"/>
    </source>
</evidence>
<proteinExistence type="predicted"/>
<reference evidence="1" key="2">
    <citation type="submission" date="2025-09" db="UniProtKB">
        <authorList>
            <consortium name="Ensembl"/>
        </authorList>
    </citation>
    <scope>IDENTIFICATION</scope>
</reference>
<dbReference type="AlphaFoldDB" id="A0A3Q3GII9"/>
<organism evidence="1 2">
    <name type="scientific">Labrus bergylta</name>
    <name type="common">ballan wrasse</name>
    <dbReference type="NCBI Taxonomy" id="56723"/>
    <lineage>
        <taxon>Eukaryota</taxon>
        <taxon>Metazoa</taxon>
        <taxon>Chordata</taxon>
        <taxon>Craniata</taxon>
        <taxon>Vertebrata</taxon>
        <taxon>Euteleostomi</taxon>
        <taxon>Actinopterygii</taxon>
        <taxon>Neopterygii</taxon>
        <taxon>Teleostei</taxon>
        <taxon>Neoteleostei</taxon>
        <taxon>Acanthomorphata</taxon>
        <taxon>Eupercaria</taxon>
        <taxon>Labriformes</taxon>
        <taxon>Labridae</taxon>
        <taxon>Labrus</taxon>
    </lineage>
</organism>
<dbReference type="Ensembl" id="ENSLBET00000034799.1">
    <property type="protein sequence ID" value="ENSLBEP00000033332.1"/>
    <property type="gene ID" value="ENSLBEG00000025109.1"/>
</dbReference>
<dbReference type="Proteomes" id="UP000261660">
    <property type="component" value="Unplaced"/>
</dbReference>
<accession>A0A3Q3GII9</accession>
<dbReference type="InParanoid" id="A0A3Q3GII9"/>
<reference evidence="1" key="1">
    <citation type="submission" date="2025-08" db="UniProtKB">
        <authorList>
            <consortium name="Ensembl"/>
        </authorList>
    </citation>
    <scope>IDENTIFICATION</scope>
</reference>
<keyword evidence="2" id="KW-1185">Reference proteome</keyword>
<sequence length="70" mass="7821">MDIIGLKKIEGNNTLACLTTLYVRSCDITKILDETNVRDMKSGEQVLQPSCQCLRCLCSYPICQSVLHLS</sequence>
<protein>
    <submittedName>
        <fullName evidence="1">Uncharacterized protein</fullName>
    </submittedName>
</protein>
<evidence type="ECO:0000313" key="2">
    <source>
        <dbReference type="Proteomes" id="UP000261660"/>
    </source>
</evidence>
<name>A0A3Q3GII9_9LABR</name>